<dbReference type="OrthoDB" id="410381at2759"/>
<proteinExistence type="predicted"/>
<evidence type="ECO:0000313" key="2">
    <source>
        <dbReference type="Proteomes" id="UP001152795"/>
    </source>
</evidence>
<sequence>MNYRDTLKKKAVKNKSSRFHEAYKTARNDVNRLIKNTKASYFQEVISNSKNNSKEMWRNINQLIGKTSKTTNVISVKSNDQIFTNKDDIAETFNDYFSKIGTDLSNRIPPSNEGFEEYLDRSVSAVFEFKSVSNDEVETVLSKLKVSKSSGQDKKPVKILKDSSDICVSYLTYI</sequence>
<accession>A0A7D9HLW8</accession>
<dbReference type="PANTHER" id="PTHR47510:SF3">
    <property type="entry name" value="ENDO_EXONUCLEASE_PHOSPHATASE DOMAIN-CONTAINING PROTEIN"/>
    <property type="match status" value="1"/>
</dbReference>
<dbReference type="PANTHER" id="PTHR47510">
    <property type="entry name" value="REVERSE TRANSCRIPTASE DOMAIN-CONTAINING PROTEIN"/>
    <property type="match status" value="1"/>
</dbReference>
<comment type="caution">
    <text evidence="1">The sequence shown here is derived from an EMBL/GenBank/DDBJ whole genome shotgun (WGS) entry which is preliminary data.</text>
</comment>
<name>A0A7D9HLW8_PARCT</name>
<dbReference type="Proteomes" id="UP001152795">
    <property type="component" value="Unassembled WGS sequence"/>
</dbReference>
<gene>
    <name evidence="1" type="ORF">PACLA_8A034322</name>
</gene>
<dbReference type="EMBL" id="CACRXK020001242">
    <property type="protein sequence ID" value="CAB3987842.1"/>
    <property type="molecule type" value="Genomic_DNA"/>
</dbReference>
<organism evidence="1 2">
    <name type="scientific">Paramuricea clavata</name>
    <name type="common">Red gorgonian</name>
    <name type="synonym">Violescent sea-whip</name>
    <dbReference type="NCBI Taxonomy" id="317549"/>
    <lineage>
        <taxon>Eukaryota</taxon>
        <taxon>Metazoa</taxon>
        <taxon>Cnidaria</taxon>
        <taxon>Anthozoa</taxon>
        <taxon>Octocorallia</taxon>
        <taxon>Malacalcyonacea</taxon>
        <taxon>Plexauridae</taxon>
        <taxon>Paramuricea</taxon>
    </lineage>
</organism>
<protein>
    <submittedName>
        <fullName evidence="1">Uncharacterized protein</fullName>
    </submittedName>
</protein>
<dbReference type="AlphaFoldDB" id="A0A7D9HLW8"/>
<keyword evidence="2" id="KW-1185">Reference proteome</keyword>
<reference evidence="1" key="1">
    <citation type="submission" date="2020-04" db="EMBL/GenBank/DDBJ databases">
        <authorList>
            <person name="Alioto T."/>
            <person name="Alioto T."/>
            <person name="Gomez Garrido J."/>
        </authorList>
    </citation>
    <scope>NUCLEOTIDE SEQUENCE</scope>
    <source>
        <strain evidence="1">A484AB</strain>
    </source>
</reference>
<evidence type="ECO:0000313" key="1">
    <source>
        <dbReference type="EMBL" id="CAB3987842.1"/>
    </source>
</evidence>